<dbReference type="SUPFAM" id="SSF103473">
    <property type="entry name" value="MFS general substrate transporter"/>
    <property type="match status" value="1"/>
</dbReference>
<proteinExistence type="predicted"/>
<organism evidence="1 2">
    <name type="scientific">Phyllosticta citriasiana</name>
    <dbReference type="NCBI Taxonomy" id="595635"/>
    <lineage>
        <taxon>Eukaryota</taxon>
        <taxon>Fungi</taxon>
        <taxon>Dikarya</taxon>
        <taxon>Ascomycota</taxon>
        <taxon>Pezizomycotina</taxon>
        <taxon>Dothideomycetes</taxon>
        <taxon>Dothideomycetes incertae sedis</taxon>
        <taxon>Botryosphaeriales</taxon>
        <taxon>Phyllostictaceae</taxon>
        <taxon>Phyllosticta</taxon>
    </lineage>
</organism>
<gene>
    <name evidence="1" type="ORF">IWZ03DRAFT_411480</name>
</gene>
<comment type="caution">
    <text evidence="1">The sequence shown here is derived from an EMBL/GenBank/DDBJ whole genome shotgun (WGS) entry which is preliminary data.</text>
</comment>
<evidence type="ECO:0000313" key="2">
    <source>
        <dbReference type="Proteomes" id="UP001363622"/>
    </source>
</evidence>
<dbReference type="Proteomes" id="UP001363622">
    <property type="component" value="Unassembled WGS sequence"/>
</dbReference>
<dbReference type="EMBL" id="JBBPHU010000001">
    <property type="protein sequence ID" value="KAK7524738.1"/>
    <property type="molecule type" value="Genomic_DNA"/>
</dbReference>
<protein>
    <submittedName>
        <fullName evidence="1">Uncharacterized protein</fullName>
    </submittedName>
</protein>
<keyword evidence="2" id="KW-1185">Reference proteome</keyword>
<evidence type="ECO:0000313" key="1">
    <source>
        <dbReference type="EMBL" id="KAK7524738.1"/>
    </source>
</evidence>
<reference evidence="1 2" key="1">
    <citation type="submission" date="2024-04" db="EMBL/GenBank/DDBJ databases">
        <title>Phyllosticta paracitricarpa is synonymous to the EU quarantine fungus P. citricarpa based on phylogenomic analyses.</title>
        <authorList>
            <consortium name="Lawrence Berkeley National Laboratory"/>
            <person name="Van Ingen-Buijs V.A."/>
            <person name="Van Westerhoven A.C."/>
            <person name="Haridas S."/>
            <person name="Skiadas P."/>
            <person name="Martin F."/>
            <person name="Groenewald J.Z."/>
            <person name="Crous P.W."/>
            <person name="Seidl M.F."/>
        </authorList>
    </citation>
    <scope>NUCLEOTIDE SEQUENCE [LARGE SCALE GENOMIC DNA]</scope>
    <source>
        <strain evidence="1 2">CBS 123371</strain>
    </source>
</reference>
<name>A0ABR1L0W9_9PEZI</name>
<sequence>MFVQGVAELLSFPSLNTYCFDVFQSRSAEVVAGNYVARYLAAALASAVCLPAIDRVGIGAYYIPSPALIWMTVEFGEEWRYKVDQKRPTRRNEERGAVVLVSSKANAEVE</sequence>
<accession>A0ABR1L0W9</accession>
<dbReference type="InterPro" id="IPR036259">
    <property type="entry name" value="MFS_trans_sf"/>
</dbReference>